<comment type="similarity">
    <text evidence="7">Belongs to the binding-protein-dependent transport system permease family.</text>
</comment>
<dbReference type="Proteomes" id="UP000655287">
    <property type="component" value="Unassembled WGS sequence"/>
</dbReference>
<keyword evidence="4 7" id="KW-0812">Transmembrane</keyword>
<organism evidence="9 10">
    <name type="scientific">Sphaerisporangium rufum</name>
    <dbReference type="NCBI Taxonomy" id="1381558"/>
    <lineage>
        <taxon>Bacteria</taxon>
        <taxon>Bacillati</taxon>
        <taxon>Actinomycetota</taxon>
        <taxon>Actinomycetes</taxon>
        <taxon>Streptosporangiales</taxon>
        <taxon>Streptosporangiaceae</taxon>
        <taxon>Sphaerisporangium</taxon>
    </lineage>
</organism>
<dbReference type="PANTHER" id="PTHR30151:SF0">
    <property type="entry name" value="ABC TRANSPORTER PERMEASE PROTEIN MJ0413-RELATED"/>
    <property type="match status" value="1"/>
</dbReference>
<proteinExistence type="inferred from homology"/>
<evidence type="ECO:0000256" key="6">
    <source>
        <dbReference type="ARBA" id="ARBA00023136"/>
    </source>
</evidence>
<feature type="transmembrane region" description="Helical" evidence="7">
    <location>
        <begin position="96"/>
        <end position="116"/>
    </location>
</feature>
<evidence type="ECO:0000256" key="5">
    <source>
        <dbReference type="ARBA" id="ARBA00022989"/>
    </source>
</evidence>
<dbReference type="Pfam" id="PF00528">
    <property type="entry name" value="BPD_transp_1"/>
    <property type="match status" value="1"/>
</dbReference>
<dbReference type="EMBL" id="BOOU01000041">
    <property type="protein sequence ID" value="GII77822.1"/>
    <property type="molecule type" value="Genomic_DNA"/>
</dbReference>
<evidence type="ECO:0000313" key="9">
    <source>
        <dbReference type="EMBL" id="GII77822.1"/>
    </source>
</evidence>
<keyword evidence="5 7" id="KW-1133">Transmembrane helix</keyword>
<comment type="caution">
    <text evidence="9">The sequence shown here is derived from an EMBL/GenBank/DDBJ whole genome shotgun (WGS) entry which is preliminary data.</text>
</comment>
<evidence type="ECO:0000256" key="7">
    <source>
        <dbReference type="RuleBase" id="RU363032"/>
    </source>
</evidence>
<evidence type="ECO:0000259" key="8">
    <source>
        <dbReference type="PROSITE" id="PS50928"/>
    </source>
</evidence>
<dbReference type="InterPro" id="IPR035906">
    <property type="entry name" value="MetI-like_sf"/>
</dbReference>
<dbReference type="RefSeq" id="WP_203984835.1">
    <property type="nucleotide sequence ID" value="NZ_BOOU01000041.1"/>
</dbReference>
<dbReference type="SUPFAM" id="SSF161098">
    <property type="entry name" value="MetI-like"/>
    <property type="match status" value="1"/>
</dbReference>
<dbReference type="PANTHER" id="PTHR30151">
    <property type="entry name" value="ALKANE SULFONATE ABC TRANSPORTER-RELATED, MEMBRANE SUBUNIT"/>
    <property type="match status" value="1"/>
</dbReference>
<dbReference type="GO" id="GO:0005886">
    <property type="term" value="C:plasma membrane"/>
    <property type="evidence" value="ECO:0007669"/>
    <property type="project" value="UniProtKB-SubCell"/>
</dbReference>
<dbReference type="PROSITE" id="PS50928">
    <property type="entry name" value="ABC_TM1"/>
    <property type="match status" value="1"/>
</dbReference>
<dbReference type="InterPro" id="IPR000515">
    <property type="entry name" value="MetI-like"/>
</dbReference>
<protein>
    <recommendedName>
        <fullName evidence="8">ABC transmembrane type-1 domain-containing protein</fullName>
    </recommendedName>
</protein>
<dbReference type="Gene3D" id="1.10.3720.10">
    <property type="entry name" value="MetI-like"/>
    <property type="match status" value="1"/>
</dbReference>
<dbReference type="AlphaFoldDB" id="A0A919R194"/>
<keyword evidence="3" id="KW-1003">Cell membrane</keyword>
<comment type="subcellular location">
    <subcellularLocation>
        <location evidence="1 7">Cell membrane</location>
        <topology evidence="1 7">Multi-pass membrane protein</topology>
    </subcellularLocation>
</comment>
<keyword evidence="2 7" id="KW-0813">Transport</keyword>
<evidence type="ECO:0000256" key="4">
    <source>
        <dbReference type="ARBA" id="ARBA00022692"/>
    </source>
</evidence>
<feature type="transmembrane region" description="Helical" evidence="7">
    <location>
        <begin position="216"/>
        <end position="236"/>
    </location>
</feature>
<keyword evidence="6 7" id="KW-0472">Membrane</keyword>
<sequence>MTGVRRLLGYLLLLGVLALTWVAVRAGGAVPALLVPDPGRVARSLVTKVLLDPAALGLTVVRATAGTALGLAFGTALALAAHLLPILEPLTRAGGMIMRCVPVLALSPLIATLFGYGGPAALATATMMSFFPAFALVGAALGQVPPALADVIRVGGGGRGVVLRHVSVPVALPELVQAAKLTSCVGVLAALTAEFLTANDGLGALLARSQGLLDTATVWAILLTSLATSLLAYEVLDLAERRTRDRLSLHKN</sequence>
<evidence type="ECO:0000256" key="3">
    <source>
        <dbReference type="ARBA" id="ARBA00022475"/>
    </source>
</evidence>
<feature type="domain" description="ABC transmembrane type-1" evidence="8">
    <location>
        <begin position="56"/>
        <end position="236"/>
    </location>
</feature>
<keyword evidence="10" id="KW-1185">Reference proteome</keyword>
<feature type="transmembrane region" description="Helical" evidence="7">
    <location>
        <begin position="60"/>
        <end position="84"/>
    </location>
</feature>
<evidence type="ECO:0000256" key="1">
    <source>
        <dbReference type="ARBA" id="ARBA00004651"/>
    </source>
</evidence>
<evidence type="ECO:0000313" key="10">
    <source>
        <dbReference type="Proteomes" id="UP000655287"/>
    </source>
</evidence>
<dbReference type="GO" id="GO:0055085">
    <property type="term" value="P:transmembrane transport"/>
    <property type="evidence" value="ECO:0007669"/>
    <property type="project" value="InterPro"/>
</dbReference>
<name>A0A919R194_9ACTN</name>
<gene>
    <name evidence="9" type="ORF">Sru01_28040</name>
</gene>
<evidence type="ECO:0000256" key="2">
    <source>
        <dbReference type="ARBA" id="ARBA00022448"/>
    </source>
</evidence>
<reference evidence="9" key="1">
    <citation type="submission" date="2021-01" db="EMBL/GenBank/DDBJ databases">
        <title>Whole genome shotgun sequence of Sphaerisporangium rufum NBRC 109079.</title>
        <authorList>
            <person name="Komaki H."/>
            <person name="Tamura T."/>
        </authorList>
    </citation>
    <scope>NUCLEOTIDE SEQUENCE</scope>
    <source>
        <strain evidence="9">NBRC 109079</strain>
    </source>
</reference>
<accession>A0A919R194</accession>